<evidence type="ECO:0000313" key="1">
    <source>
        <dbReference type="EMBL" id="GAG92993.1"/>
    </source>
</evidence>
<proteinExistence type="predicted"/>
<gene>
    <name evidence="1" type="ORF">S01H4_42702</name>
</gene>
<feature type="non-terminal residue" evidence="1">
    <location>
        <position position="126"/>
    </location>
</feature>
<dbReference type="AlphaFoldDB" id="X1C9D4"/>
<protein>
    <submittedName>
        <fullName evidence="1">Uncharacterized protein</fullName>
    </submittedName>
</protein>
<organism evidence="1">
    <name type="scientific">marine sediment metagenome</name>
    <dbReference type="NCBI Taxonomy" id="412755"/>
    <lineage>
        <taxon>unclassified sequences</taxon>
        <taxon>metagenomes</taxon>
        <taxon>ecological metagenomes</taxon>
    </lineage>
</organism>
<comment type="caution">
    <text evidence="1">The sequence shown here is derived from an EMBL/GenBank/DDBJ whole genome shotgun (WGS) entry which is preliminary data.</text>
</comment>
<accession>X1C9D4</accession>
<dbReference type="EMBL" id="BART01023479">
    <property type="protein sequence ID" value="GAG92993.1"/>
    <property type="molecule type" value="Genomic_DNA"/>
</dbReference>
<sequence>MLPNTVNEIGKWCENASILLSNIFSKSNDIPLLKNMIQRTGILLFERRFLDPKDYELRFDDSTKSIIAKLEIPKSNDTLYSIMTSGKLKFALVHLIKQTECSKCGKSYRYCGCIKYLDNKVVQKIT</sequence>
<reference evidence="1" key="1">
    <citation type="journal article" date="2014" name="Front. Microbiol.">
        <title>High frequency of phylogenetically diverse reductive dehalogenase-homologous genes in deep subseafloor sedimentary metagenomes.</title>
        <authorList>
            <person name="Kawai M."/>
            <person name="Futagami T."/>
            <person name="Toyoda A."/>
            <person name="Takaki Y."/>
            <person name="Nishi S."/>
            <person name="Hori S."/>
            <person name="Arai W."/>
            <person name="Tsubouchi T."/>
            <person name="Morono Y."/>
            <person name="Uchiyama I."/>
            <person name="Ito T."/>
            <person name="Fujiyama A."/>
            <person name="Inagaki F."/>
            <person name="Takami H."/>
        </authorList>
    </citation>
    <scope>NUCLEOTIDE SEQUENCE</scope>
    <source>
        <strain evidence="1">Expedition CK06-06</strain>
    </source>
</reference>
<name>X1C9D4_9ZZZZ</name>